<sequence>MEYLRSALLPRRLTEMYADTKRTYEQIVQTNITNPQLSSLHLKLKVQKDRLVAWGLEWADSKTDKTDDIDGSLDRAGISDLVASIMSSIRELLEEAERINPQSRPQPPGAFPLDKPALMATTSTPWTPVKLARLEDIVKDITTSIDTLCDLSRSQQILKRQHGGQDDKKLPSLSQSSMSEKPPPTRSTSEPILTTHTHPATPAVQDQSSLISSTRIDPNDLVYPTRPQSSGSLPPSYDISATDPGNRSFAILKDPSLSHMTTAHPRPSQGIAVLVDYYSEDGATPKPGPQPSLRRYEKLVLALQGFPQRLEHAYTGSLRLLGWFYEHQLSRYAFVYEIPRPPQVDMPHPTRPLHPPQSLLSYLQHSGDTDSNNMPSLEDRFRLALNLATNILHVHAKGLTHRNINSNNVVFVSGSEPRGTEDKPWKEGTIRKPYLVSWDQCAEDTSTHQPETLISSIYRHPEISRGQRSAYRPVHDIYSLGLVLLEVGLWVPLNKLWKTKYRRSDFKARLQEIYAKKLAGKCGNGYMSAVEHCLKAVEVDRLAHATPRHSSNDQQRTRHTDFYWNVLKPLERCCMLDVSDEPRILPTSSTPSTRPEALETVSDAEPSTVLQEQPLEESREASINSSLQDALKTDSPTEPGVKVDMCIWSHTVPTATRTYFDTVMMPKLSRMFAKAINRWESYEIHVCMAGETPETAKPTILMVCRSILRAWKILRHVNEDKGLFDIHVASGQITRSKRGKNKRPKKSQPAQKQGKLPSRYQQKPTCGASIGCFVDEQHSEAVTFGGVVLVNGEAHGMSVHHMLEDPDAGPGQDNSTESSWPPNIANLPELEDDVTGNFDLLDISDDEFDGLQASAQGDFNFDVEEDLNQGDVPGTKPGQGSHIIVTQPALDDVEPEFFPDEDEISDDHLVIHGLGSIHASSGLRRFTYGEVAHEVDWALFKLHDDRKPAINKVDGGSKHCKKAARTSASYPCQIVKADALGDLQVHAFGSTSGLATGKILPSMQMTKMPGRLYPSPVWRVKGNFGVGGDSGAWVIHNATGAVCGHVTAYSEFWEYATISPMEVLLHDMEDTLGASVSLPDSDDASVLSFQQQIVDIDRTCSMTAQTSQRSTEKAREDPPFAQDEDLDEEDAMSCMDRKMSHDTDYTADTETEDKESLQGISPATSPALPTSPAVSSQSMSVLNLNTVAEKWSQVRDNKRDSHQQDDKGAETTVHVQEGSKGKCWAQENKRNIHQQDDKGVGTAVCVQEGLKAKC</sequence>
<feature type="compositionally biased region" description="Polar residues" evidence="1">
    <location>
        <begin position="1100"/>
        <end position="1109"/>
    </location>
</feature>
<feature type="region of interest" description="Disordered" evidence="1">
    <location>
        <begin position="733"/>
        <end position="761"/>
    </location>
</feature>
<dbReference type="InterPro" id="IPR029498">
    <property type="entry name" value="HeLo_dom"/>
</dbReference>
<dbReference type="Gene3D" id="1.20.120.1020">
    <property type="entry name" value="Prion-inhibition and propagation, HeLo domain"/>
    <property type="match status" value="1"/>
</dbReference>
<feature type="region of interest" description="Disordered" evidence="1">
    <location>
        <begin position="158"/>
        <end position="236"/>
    </location>
</feature>
<feature type="compositionally biased region" description="Basic and acidic residues" evidence="1">
    <location>
        <begin position="1192"/>
        <end position="1209"/>
    </location>
</feature>
<dbReference type="InterPro" id="IPR038305">
    <property type="entry name" value="HeLo_sf"/>
</dbReference>
<feature type="compositionally biased region" description="Polar residues" evidence="1">
    <location>
        <begin position="186"/>
        <end position="216"/>
    </location>
</feature>
<dbReference type="PANTHER" id="PTHR37542">
    <property type="entry name" value="HELO DOMAIN-CONTAINING PROTEIN-RELATED"/>
    <property type="match status" value="1"/>
</dbReference>
<evidence type="ECO:0000256" key="1">
    <source>
        <dbReference type="SAM" id="MobiDB-lite"/>
    </source>
</evidence>
<evidence type="ECO:0000313" key="3">
    <source>
        <dbReference type="EMBL" id="KAK0511530.1"/>
    </source>
</evidence>
<feature type="region of interest" description="Disordered" evidence="1">
    <location>
        <begin position="1100"/>
        <end position="1128"/>
    </location>
</feature>
<feature type="compositionally biased region" description="Polar residues" evidence="1">
    <location>
        <begin position="812"/>
        <end position="821"/>
    </location>
</feature>
<dbReference type="InterPro" id="IPR056002">
    <property type="entry name" value="DUF7580"/>
</dbReference>
<evidence type="ECO:0000259" key="2">
    <source>
        <dbReference type="PROSITE" id="PS50011"/>
    </source>
</evidence>
<dbReference type="AlphaFoldDB" id="A0AA39V827"/>
<dbReference type="Gene3D" id="1.10.510.10">
    <property type="entry name" value="Transferase(Phosphotransferase) domain 1"/>
    <property type="match status" value="1"/>
</dbReference>
<reference evidence="3" key="1">
    <citation type="submission" date="2023-03" db="EMBL/GenBank/DDBJ databases">
        <title>Complete genome of Cladonia borealis.</title>
        <authorList>
            <person name="Park H."/>
        </authorList>
    </citation>
    <scope>NUCLEOTIDE SEQUENCE</scope>
    <source>
        <strain evidence="3">ANT050790</strain>
    </source>
</reference>
<dbReference type="SUPFAM" id="SSF56112">
    <property type="entry name" value="Protein kinase-like (PK-like)"/>
    <property type="match status" value="1"/>
</dbReference>
<keyword evidence="4" id="KW-1185">Reference proteome</keyword>
<feature type="region of interest" description="Disordered" evidence="1">
    <location>
        <begin position="1192"/>
        <end position="1222"/>
    </location>
</feature>
<dbReference type="Pfam" id="PF14479">
    <property type="entry name" value="HeLo"/>
    <property type="match status" value="1"/>
</dbReference>
<feature type="region of interest" description="Disordered" evidence="1">
    <location>
        <begin position="584"/>
        <end position="636"/>
    </location>
</feature>
<feature type="domain" description="Protein kinase" evidence="2">
    <location>
        <begin position="246"/>
        <end position="562"/>
    </location>
</feature>
<dbReference type="GO" id="GO:0005524">
    <property type="term" value="F:ATP binding"/>
    <property type="evidence" value="ECO:0007669"/>
    <property type="project" value="InterPro"/>
</dbReference>
<protein>
    <recommendedName>
        <fullName evidence="2">Protein kinase domain-containing protein</fullName>
    </recommendedName>
</protein>
<feature type="region of interest" description="Disordered" evidence="1">
    <location>
        <begin position="803"/>
        <end position="825"/>
    </location>
</feature>
<feature type="compositionally biased region" description="Low complexity" evidence="1">
    <location>
        <begin position="1161"/>
        <end position="1176"/>
    </location>
</feature>
<feature type="region of interest" description="Disordered" evidence="1">
    <location>
        <begin position="98"/>
        <end position="117"/>
    </location>
</feature>
<dbReference type="InterPro" id="IPR000719">
    <property type="entry name" value="Prot_kinase_dom"/>
</dbReference>
<comment type="caution">
    <text evidence="3">The sequence shown here is derived from an EMBL/GenBank/DDBJ whole genome shotgun (WGS) entry which is preliminary data.</text>
</comment>
<dbReference type="Proteomes" id="UP001166286">
    <property type="component" value="Unassembled WGS sequence"/>
</dbReference>
<proteinExistence type="predicted"/>
<organism evidence="3 4">
    <name type="scientific">Cladonia borealis</name>
    <dbReference type="NCBI Taxonomy" id="184061"/>
    <lineage>
        <taxon>Eukaryota</taxon>
        <taxon>Fungi</taxon>
        <taxon>Dikarya</taxon>
        <taxon>Ascomycota</taxon>
        <taxon>Pezizomycotina</taxon>
        <taxon>Lecanoromycetes</taxon>
        <taxon>OSLEUM clade</taxon>
        <taxon>Lecanoromycetidae</taxon>
        <taxon>Lecanorales</taxon>
        <taxon>Lecanorineae</taxon>
        <taxon>Cladoniaceae</taxon>
        <taxon>Cladonia</taxon>
    </lineage>
</organism>
<dbReference type="InterPro" id="IPR011009">
    <property type="entry name" value="Kinase-like_dom_sf"/>
</dbReference>
<dbReference type="Pfam" id="PF24476">
    <property type="entry name" value="DUF7580"/>
    <property type="match status" value="1"/>
</dbReference>
<accession>A0AA39V827</accession>
<evidence type="ECO:0000313" key="4">
    <source>
        <dbReference type="Proteomes" id="UP001166286"/>
    </source>
</evidence>
<feature type="compositionally biased region" description="Basic residues" evidence="1">
    <location>
        <begin position="735"/>
        <end position="746"/>
    </location>
</feature>
<dbReference type="PROSITE" id="PS50011">
    <property type="entry name" value="PROTEIN_KINASE_DOM"/>
    <property type="match status" value="1"/>
</dbReference>
<dbReference type="PANTHER" id="PTHR37542:SF2">
    <property type="entry name" value="PROTEIN KINASE DOMAIN-CONTAINING PROTEIN"/>
    <property type="match status" value="1"/>
</dbReference>
<feature type="region of interest" description="Disordered" evidence="1">
    <location>
        <begin position="1141"/>
        <end position="1176"/>
    </location>
</feature>
<dbReference type="EMBL" id="JAFEKC020000013">
    <property type="protein sequence ID" value="KAK0511530.1"/>
    <property type="molecule type" value="Genomic_DNA"/>
</dbReference>
<gene>
    <name evidence="3" type="ORF">JMJ35_006103</name>
</gene>
<name>A0AA39V827_9LECA</name>
<dbReference type="GO" id="GO:0004672">
    <property type="term" value="F:protein kinase activity"/>
    <property type="evidence" value="ECO:0007669"/>
    <property type="project" value="InterPro"/>
</dbReference>